<dbReference type="InterPro" id="IPR036770">
    <property type="entry name" value="Ankyrin_rpt-contain_sf"/>
</dbReference>
<organism evidence="4">
    <name type="scientific">Murmansk poxvirus</name>
    <dbReference type="NCBI Taxonomy" id="2025359"/>
    <lineage>
        <taxon>Viruses</taxon>
        <taxon>Varidnaviria</taxon>
        <taxon>Bamfordvirae</taxon>
        <taxon>Nucleocytoviricota</taxon>
        <taxon>Pokkesviricetes</taxon>
        <taxon>Chitovirales</taxon>
        <taxon>Poxviridae</taxon>
        <taxon>Chordopoxvirinae</taxon>
        <taxon>Centapoxvirus</taxon>
        <taxon>Centapoxvirus microtuspox</taxon>
        <taxon>Murmansk microtuspox virus</taxon>
    </lineage>
</organism>
<dbReference type="EMBL" id="MF001304">
    <property type="protein sequence ID" value="AST09392.1"/>
    <property type="molecule type" value="Genomic_DNA"/>
</dbReference>
<dbReference type="InterPro" id="IPR050745">
    <property type="entry name" value="Multifunctional_regulatory"/>
</dbReference>
<gene>
    <name evidence="4" type="ORF">Murmansk-197</name>
</gene>
<name>A0A223FN44_9POXV</name>
<dbReference type="Gene3D" id="1.25.40.20">
    <property type="entry name" value="Ankyrin repeat-containing domain"/>
    <property type="match status" value="3"/>
</dbReference>
<proteinExistence type="predicted"/>
<dbReference type="SUPFAM" id="SSF48403">
    <property type="entry name" value="Ankyrin repeat"/>
    <property type="match status" value="2"/>
</dbReference>
<dbReference type="Pfam" id="PF00023">
    <property type="entry name" value="Ank"/>
    <property type="match status" value="1"/>
</dbReference>
<evidence type="ECO:0000256" key="3">
    <source>
        <dbReference type="PROSITE-ProRule" id="PRU00023"/>
    </source>
</evidence>
<keyword evidence="1" id="KW-0677">Repeat</keyword>
<keyword evidence="5" id="KW-1185">Reference proteome</keyword>
<evidence type="ECO:0000256" key="1">
    <source>
        <dbReference type="ARBA" id="ARBA00022737"/>
    </source>
</evidence>
<keyword evidence="2 3" id="KW-0040">ANK repeat</keyword>
<feature type="repeat" description="ANK" evidence="3">
    <location>
        <begin position="412"/>
        <end position="438"/>
    </location>
</feature>
<evidence type="ECO:0000313" key="5">
    <source>
        <dbReference type="Proteomes" id="UP000217350"/>
    </source>
</evidence>
<dbReference type="SMART" id="SM00248">
    <property type="entry name" value="ANK"/>
    <property type="match status" value="7"/>
</dbReference>
<dbReference type="Proteomes" id="UP000217350">
    <property type="component" value="Segment"/>
</dbReference>
<evidence type="ECO:0000256" key="2">
    <source>
        <dbReference type="ARBA" id="ARBA00023043"/>
    </source>
</evidence>
<sequence length="438" mass="51355">MFTYLDNDNVKHVLELTNTIDNNNALHCYFINESNVSIDIVKLLIDYGVDITHRNLHNLTPLGEYSLNHNIEYDIVLLLLSVGKYSNINDIDIHAYISSPNIDIRLLRFLINNGIDITIKKNDLTLLERYVMLNYPKIEVMELLLDNTQTHKDGWSTTLHKYIISHSYYNISIDIIKYLISRGISPALYDDNNHVPLQYYIKYYPVIEKEIVELLVKGVNTSYTRYNKDDYSYGNHSGVLNDYLIYQWGYVDIDLDIIKMITKNGTPKNIMECIVAYEKREYNYENIDKILSVLDKDVLQTMLMYYLKNNTVNVQIIKLMLKNGATLNKVNGYYPLHKYFNNDNVDVYVLEYILSNGDDSINQLDEYNELPIVNIMKDKSIYPSHNYDEDYLIKLMTVCIKYIKDINMRDEDGESLLDYANRYNKLQLAKWLIDNGAK</sequence>
<accession>A0A223FN44</accession>
<reference evidence="4" key="1">
    <citation type="journal article" date="2017" name="Virus Genes">
        <title>Two novel poxviruses with unusual genome rearrangements: NY_014 and Murmansk.</title>
        <authorList>
            <person name="Smithson C."/>
            <person name="Meyer H."/>
            <person name="Gigante C.M."/>
            <person name="Gao J."/>
            <person name="Zhao H."/>
            <person name="Batra D."/>
            <person name="Damon I."/>
            <person name="Upton C."/>
            <person name="Li Y."/>
        </authorList>
    </citation>
    <scope>NUCLEOTIDE SEQUENCE [LARGE SCALE GENOMIC DNA]</scope>
    <source>
        <strain evidence="4">LEIV-11411</strain>
    </source>
</reference>
<dbReference type="PANTHER" id="PTHR24189">
    <property type="entry name" value="MYOTROPHIN"/>
    <property type="match status" value="1"/>
</dbReference>
<dbReference type="PROSITE" id="PS50088">
    <property type="entry name" value="ANK_REPEAT"/>
    <property type="match status" value="1"/>
</dbReference>
<evidence type="ECO:0000313" key="4">
    <source>
        <dbReference type="EMBL" id="AST09392.1"/>
    </source>
</evidence>
<dbReference type="OrthoDB" id="23431at10239"/>
<dbReference type="InterPro" id="IPR002110">
    <property type="entry name" value="Ankyrin_rpt"/>
</dbReference>
<dbReference type="PROSITE" id="PS50297">
    <property type="entry name" value="ANK_REP_REGION"/>
    <property type="match status" value="1"/>
</dbReference>
<protein>
    <submittedName>
        <fullName evidence="4">Ankyrin-repeat protein</fullName>
    </submittedName>
</protein>